<evidence type="ECO:0000313" key="2">
    <source>
        <dbReference type="EMBL" id="KAK9865260.1"/>
    </source>
</evidence>
<protein>
    <submittedName>
        <fullName evidence="2">Uncharacterized protein</fullName>
    </submittedName>
</protein>
<dbReference type="AlphaFoldDB" id="A0AAW1T869"/>
<keyword evidence="3" id="KW-1185">Reference proteome</keyword>
<name>A0AAW1T869_9CHLO</name>
<comment type="caution">
    <text evidence="2">The sequence shown here is derived from an EMBL/GenBank/DDBJ whole genome shotgun (WGS) entry which is preliminary data.</text>
</comment>
<evidence type="ECO:0000256" key="1">
    <source>
        <dbReference type="SAM" id="MobiDB-lite"/>
    </source>
</evidence>
<organism evidence="2 3">
    <name type="scientific">Apatococcus fuscideae</name>
    <dbReference type="NCBI Taxonomy" id="2026836"/>
    <lineage>
        <taxon>Eukaryota</taxon>
        <taxon>Viridiplantae</taxon>
        <taxon>Chlorophyta</taxon>
        <taxon>core chlorophytes</taxon>
        <taxon>Trebouxiophyceae</taxon>
        <taxon>Chlorellales</taxon>
        <taxon>Chlorellaceae</taxon>
        <taxon>Apatococcus</taxon>
    </lineage>
</organism>
<accession>A0AAW1T869</accession>
<dbReference type="EMBL" id="JALJOV010000265">
    <property type="protein sequence ID" value="KAK9865260.1"/>
    <property type="molecule type" value="Genomic_DNA"/>
</dbReference>
<reference evidence="2 3" key="1">
    <citation type="journal article" date="2024" name="Nat. Commun.">
        <title>Phylogenomics reveals the evolutionary origins of lichenization in chlorophyte algae.</title>
        <authorList>
            <person name="Puginier C."/>
            <person name="Libourel C."/>
            <person name="Otte J."/>
            <person name="Skaloud P."/>
            <person name="Haon M."/>
            <person name="Grisel S."/>
            <person name="Petersen M."/>
            <person name="Berrin J.G."/>
            <person name="Delaux P.M."/>
            <person name="Dal Grande F."/>
            <person name="Keller J."/>
        </authorList>
    </citation>
    <scope>NUCLEOTIDE SEQUENCE [LARGE SCALE GENOMIC DNA]</scope>
    <source>
        <strain evidence="2 3">SAG 2523</strain>
    </source>
</reference>
<feature type="region of interest" description="Disordered" evidence="1">
    <location>
        <begin position="45"/>
        <end position="73"/>
    </location>
</feature>
<dbReference type="Proteomes" id="UP001485043">
    <property type="component" value="Unassembled WGS sequence"/>
</dbReference>
<feature type="compositionally biased region" description="Gly residues" evidence="1">
    <location>
        <begin position="64"/>
        <end position="73"/>
    </location>
</feature>
<sequence length="73" mass="7669">MPRTHSRDRLNPADRLGKLALTKTASEAPSRRITTEAVSTAFPMQTDGQPVCTSSDGRALEEGIQGGAEGSQG</sequence>
<feature type="compositionally biased region" description="Basic and acidic residues" evidence="1">
    <location>
        <begin position="1"/>
        <end position="17"/>
    </location>
</feature>
<evidence type="ECO:0000313" key="3">
    <source>
        <dbReference type="Proteomes" id="UP001485043"/>
    </source>
</evidence>
<proteinExistence type="predicted"/>
<gene>
    <name evidence="2" type="ORF">WJX84_002701</name>
</gene>
<feature type="compositionally biased region" description="Polar residues" evidence="1">
    <location>
        <begin position="45"/>
        <end position="56"/>
    </location>
</feature>
<feature type="region of interest" description="Disordered" evidence="1">
    <location>
        <begin position="1"/>
        <end position="33"/>
    </location>
</feature>